<sequence length="471" mass="50252">MEWTRKQALKALAGTGVAAAVALRPGVAAAAGGVGGNGRVIERDVAVIGGGSSGTYTAVRLRDEGRSVVVVETKDRLGGHCETYHDPQTGQTTDIGVTVFHDTPLVRGYFGRFGVDLVTMPGFGGGSTTYADFRTGRVVDGYSPSVPTALGTYFGILQQYPYLATGFDLPDPVPSELLLPWGDFVTTYGLESIAQLAYAFGQGFNDIMRLPALYVLKYFGTGVVTGILQGSFLTTARRDNSELYEKAGAFLGTDVLLNSRVVSADRDRTGGGVLLQVDTPEGPRTIRAGKLLITVPPLPAKLTAFALDARERAVFGRFRQGNYSTALLELSGVPADLTVQNVAADTPYNLAPLPASYAFSPSSVPGLHDVKYGSSTPVADDVVRGHIIADLKRLRAQGTLDVTGASFRTFSSHTPYELTVGAADISRGFYRDLTALQGRRRTFWHGAAFQAHDSALLWEFSEQTLLPLLTA</sequence>
<keyword evidence="1" id="KW-0732">Signal</keyword>
<protein>
    <submittedName>
        <fullName evidence="3">FAD-dependent oxidoreductase</fullName>
    </submittedName>
</protein>
<gene>
    <name evidence="3" type="ORF">V2S66_10485</name>
</gene>
<dbReference type="Gene3D" id="3.50.50.60">
    <property type="entry name" value="FAD/NAD(P)-binding domain"/>
    <property type="match status" value="1"/>
</dbReference>
<dbReference type="PANTHER" id="PTHR42923:SF26">
    <property type="entry name" value="FMN REDUCTASE LOT6, PUTATIVE (AFU_ORTHOLOGUE AFUA_7G06600)-RELATED"/>
    <property type="match status" value="1"/>
</dbReference>
<dbReference type="Proteomes" id="UP001344658">
    <property type="component" value="Unassembled WGS sequence"/>
</dbReference>
<dbReference type="EMBL" id="JAZEWV010000006">
    <property type="protein sequence ID" value="MEE4542387.1"/>
    <property type="molecule type" value="Genomic_DNA"/>
</dbReference>
<feature type="signal peptide" evidence="1">
    <location>
        <begin position="1"/>
        <end position="30"/>
    </location>
</feature>
<evidence type="ECO:0000256" key="1">
    <source>
        <dbReference type="SAM" id="SignalP"/>
    </source>
</evidence>
<dbReference type="RefSeq" id="WP_330794318.1">
    <property type="nucleotide sequence ID" value="NZ_JAZEWV010000006.1"/>
</dbReference>
<dbReference type="PANTHER" id="PTHR42923">
    <property type="entry name" value="PROTOPORPHYRINOGEN OXIDASE"/>
    <property type="match status" value="1"/>
</dbReference>
<dbReference type="Gene3D" id="1.10.405.20">
    <property type="match status" value="1"/>
</dbReference>
<keyword evidence="4" id="KW-1185">Reference proteome</keyword>
<dbReference type="PROSITE" id="PS51318">
    <property type="entry name" value="TAT"/>
    <property type="match status" value="1"/>
</dbReference>
<dbReference type="SUPFAM" id="SSF51905">
    <property type="entry name" value="FAD/NAD(P)-binding domain"/>
    <property type="match status" value="1"/>
</dbReference>
<feature type="chain" id="PRO_5045333558" evidence="1">
    <location>
        <begin position="31"/>
        <end position="471"/>
    </location>
</feature>
<evidence type="ECO:0000259" key="2">
    <source>
        <dbReference type="Pfam" id="PF01593"/>
    </source>
</evidence>
<name>A0ABU7P998_9ACTN</name>
<dbReference type="Pfam" id="PF01593">
    <property type="entry name" value="Amino_oxidase"/>
    <property type="match status" value="1"/>
</dbReference>
<dbReference type="InterPro" id="IPR006311">
    <property type="entry name" value="TAT_signal"/>
</dbReference>
<organism evidence="3 4">
    <name type="scientific">Actinacidiphila polyblastidii</name>
    <dbReference type="NCBI Taxonomy" id="3110430"/>
    <lineage>
        <taxon>Bacteria</taxon>
        <taxon>Bacillati</taxon>
        <taxon>Actinomycetota</taxon>
        <taxon>Actinomycetes</taxon>
        <taxon>Kitasatosporales</taxon>
        <taxon>Streptomycetaceae</taxon>
        <taxon>Actinacidiphila</taxon>
    </lineage>
</organism>
<evidence type="ECO:0000313" key="4">
    <source>
        <dbReference type="Proteomes" id="UP001344658"/>
    </source>
</evidence>
<evidence type="ECO:0000313" key="3">
    <source>
        <dbReference type="EMBL" id="MEE4542387.1"/>
    </source>
</evidence>
<dbReference type="InterPro" id="IPR050464">
    <property type="entry name" value="Zeta_carotene_desat/Oxidored"/>
</dbReference>
<comment type="caution">
    <text evidence="3">The sequence shown here is derived from an EMBL/GenBank/DDBJ whole genome shotgun (WGS) entry which is preliminary data.</text>
</comment>
<feature type="domain" description="Amine oxidase" evidence="2">
    <location>
        <begin position="56"/>
        <end position="301"/>
    </location>
</feature>
<dbReference type="Gene3D" id="3.30.70.1990">
    <property type="match status" value="1"/>
</dbReference>
<reference evidence="3 4" key="1">
    <citation type="submission" date="2023-12" db="EMBL/GenBank/DDBJ databases">
        <title>Streptomyces sp. V4-01.</title>
        <authorList>
            <person name="Somphong A."/>
            <person name="Phongsopitanun W."/>
        </authorList>
    </citation>
    <scope>NUCLEOTIDE SEQUENCE [LARGE SCALE GENOMIC DNA]</scope>
    <source>
        <strain evidence="3 4">V4-01</strain>
    </source>
</reference>
<dbReference type="InterPro" id="IPR036188">
    <property type="entry name" value="FAD/NAD-bd_sf"/>
</dbReference>
<proteinExistence type="predicted"/>
<accession>A0ABU7P998</accession>
<dbReference type="InterPro" id="IPR002937">
    <property type="entry name" value="Amino_oxidase"/>
</dbReference>